<organism evidence="2 3">
    <name type="scientific">Rhizobium leguminosarum</name>
    <dbReference type="NCBI Taxonomy" id="384"/>
    <lineage>
        <taxon>Bacteria</taxon>
        <taxon>Pseudomonadati</taxon>
        <taxon>Pseudomonadota</taxon>
        <taxon>Alphaproteobacteria</taxon>
        <taxon>Hyphomicrobiales</taxon>
        <taxon>Rhizobiaceae</taxon>
        <taxon>Rhizobium/Agrobacterium group</taxon>
        <taxon>Rhizobium</taxon>
    </lineage>
</organism>
<protein>
    <submittedName>
        <fullName evidence="2">Uncharacterized protein</fullName>
    </submittedName>
</protein>
<comment type="caution">
    <text evidence="2">The sequence shown here is derived from an EMBL/GenBank/DDBJ whole genome shotgun (WGS) entry which is preliminary data.</text>
</comment>
<evidence type="ECO:0000313" key="3">
    <source>
        <dbReference type="Proteomes" id="UP000471560"/>
    </source>
</evidence>
<evidence type="ECO:0000256" key="1">
    <source>
        <dbReference type="SAM" id="MobiDB-lite"/>
    </source>
</evidence>
<feature type="compositionally biased region" description="Polar residues" evidence="1">
    <location>
        <begin position="140"/>
        <end position="150"/>
    </location>
</feature>
<dbReference type="AlphaFoldDB" id="A0A6P0B4U3"/>
<accession>A0A6P0B4U3</accession>
<name>A0A6P0B4U3_RHILE</name>
<feature type="compositionally biased region" description="Basic and acidic residues" evidence="1">
    <location>
        <begin position="151"/>
        <end position="165"/>
    </location>
</feature>
<dbReference type="Proteomes" id="UP000471560">
    <property type="component" value="Unassembled WGS sequence"/>
</dbReference>
<gene>
    <name evidence="2" type="ORF">GR204_12960</name>
</gene>
<sequence>MPYLGSLPLLGRMTHLAADGAPLLRSMLFSVTLSACGLGLASWSIEPDRSTKDMHGLFEIREEARRFIAHENAKGHQQWDVLEPNLKALVPRCAVPLETRWTPKSYGRSKPSVMVICPAAVPNTVMRRWDVHVPVERKPNQTGSPAATSNRSERSGARPRLDVSE</sequence>
<evidence type="ECO:0000313" key="2">
    <source>
        <dbReference type="EMBL" id="NEI34897.1"/>
    </source>
</evidence>
<dbReference type="EMBL" id="WUEZ01000012">
    <property type="protein sequence ID" value="NEI34897.1"/>
    <property type="molecule type" value="Genomic_DNA"/>
</dbReference>
<reference evidence="2 3" key="1">
    <citation type="submission" date="2019-12" db="EMBL/GenBank/DDBJ databases">
        <title>Rhizobium genotypes associated with high levels of biological nitrogen fixation by grain legumes in a temperate-maritime cropping system.</title>
        <authorList>
            <person name="Maluk M."/>
            <person name="Francesc Ferrando Molina F."/>
            <person name="Lopez Del Egido L."/>
            <person name="Lafos M."/>
            <person name="Langarica-Fuentes A."/>
            <person name="Gebre Yohannes G."/>
            <person name="Young M.W."/>
            <person name="Martin P."/>
            <person name="Gantlett R."/>
            <person name="Kenicer G."/>
            <person name="Hawes C."/>
            <person name="Begg G.S."/>
            <person name="Quilliam R.S."/>
            <person name="Squire G.R."/>
            <person name="Poole P.S."/>
            <person name="Young P.W."/>
            <person name="Iannetta P.M."/>
            <person name="James E.K."/>
        </authorList>
    </citation>
    <scope>NUCLEOTIDE SEQUENCE [LARGE SCALE GENOMIC DNA]</scope>
    <source>
        <strain evidence="2 3">JHI1096</strain>
    </source>
</reference>
<proteinExistence type="predicted"/>
<feature type="region of interest" description="Disordered" evidence="1">
    <location>
        <begin position="134"/>
        <end position="165"/>
    </location>
</feature>